<proteinExistence type="predicted"/>
<feature type="compositionally biased region" description="Basic and acidic residues" evidence="1">
    <location>
        <begin position="333"/>
        <end position="345"/>
    </location>
</feature>
<evidence type="ECO:0000313" key="2">
    <source>
        <dbReference type="EMBL" id="KIP02271.1"/>
    </source>
</evidence>
<feature type="region of interest" description="Disordered" evidence="1">
    <location>
        <begin position="307"/>
        <end position="490"/>
    </location>
</feature>
<keyword evidence="3" id="KW-1185">Reference proteome</keyword>
<protein>
    <submittedName>
        <fullName evidence="2">Uncharacterized protein</fullName>
    </submittedName>
</protein>
<reference evidence="2 3" key="1">
    <citation type="journal article" date="2014" name="PLoS Genet.">
        <title>Analysis of the Phlebiopsis gigantea genome, transcriptome and secretome provides insight into its pioneer colonization strategies of wood.</title>
        <authorList>
            <person name="Hori C."/>
            <person name="Ishida T."/>
            <person name="Igarashi K."/>
            <person name="Samejima M."/>
            <person name="Suzuki H."/>
            <person name="Master E."/>
            <person name="Ferreira P."/>
            <person name="Ruiz-Duenas F.J."/>
            <person name="Held B."/>
            <person name="Canessa P."/>
            <person name="Larrondo L.F."/>
            <person name="Schmoll M."/>
            <person name="Druzhinina I.S."/>
            <person name="Kubicek C.P."/>
            <person name="Gaskell J.A."/>
            <person name="Kersten P."/>
            <person name="St John F."/>
            <person name="Glasner J."/>
            <person name="Sabat G."/>
            <person name="Splinter BonDurant S."/>
            <person name="Syed K."/>
            <person name="Yadav J."/>
            <person name="Mgbeahuruike A.C."/>
            <person name="Kovalchuk A."/>
            <person name="Asiegbu F.O."/>
            <person name="Lackner G."/>
            <person name="Hoffmeister D."/>
            <person name="Rencoret J."/>
            <person name="Gutierrez A."/>
            <person name="Sun H."/>
            <person name="Lindquist E."/>
            <person name="Barry K."/>
            <person name="Riley R."/>
            <person name="Grigoriev I.V."/>
            <person name="Henrissat B."/>
            <person name="Kues U."/>
            <person name="Berka R.M."/>
            <person name="Martinez A.T."/>
            <person name="Covert S.F."/>
            <person name="Blanchette R.A."/>
            <person name="Cullen D."/>
        </authorList>
    </citation>
    <scope>NUCLEOTIDE SEQUENCE [LARGE SCALE GENOMIC DNA]</scope>
    <source>
        <strain evidence="2 3">11061_1 CR5-6</strain>
    </source>
</reference>
<dbReference type="HOGENOM" id="CLU_442863_0_0_1"/>
<accession>A0A0C3RQU6</accession>
<gene>
    <name evidence="2" type="ORF">PHLGIDRAFT_122600</name>
</gene>
<dbReference type="AlphaFoldDB" id="A0A0C3RQU6"/>
<evidence type="ECO:0000313" key="3">
    <source>
        <dbReference type="Proteomes" id="UP000053257"/>
    </source>
</evidence>
<dbReference type="EMBL" id="KN840687">
    <property type="protein sequence ID" value="KIP02271.1"/>
    <property type="molecule type" value="Genomic_DNA"/>
</dbReference>
<feature type="compositionally biased region" description="Basic residues" evidence="1">
    <location>
        <begin position="391"/>
        <end position="402"/>
    </location>
</feature>
<organism evidence="2 3">
    <name type="scientific">Phlebiopsis gigantea (strain 11061_1 CR5-6)</name>
    <name type="common">White-rot fungus</name>
    <name type="synonym">Peniophora gigantea</name>
    <dbReference type="NCBI Taxonomy" id="745531"/>
    <lineage>
        <taxon>Eukaryota</taxon>
        <taxon>Fungi</taxon>
        <taxon>Dikarya</taxon>
        <taxon>Basidiomycota</taxon>
        <taxon>Agaricomycotina</taxon>
        <taxon>Agaricomycetes</taxon>
        <taxon>Polyporales</taxon>
        <taxon>Phanerochaetaceae</taxon>
        <taxon>Phlebiopsis</taxon>
    </lineage>
</organism>
<dbReference type="Proteomes" id="UP000053257">
    <property type="component" value="Unassembled WGS sequence"/>
</dbReference>
<sequence length="617" mass="67241">MAIVLSTVPVNLLTWARAPIPGHNYLLLKNNSHSRQVTTFASSIPSSRDHQTPAFKSAFRYECGTFNPNKIDAFDASKATQISRNYVAEPKRSVVGSSSASHTPSQNQIPEGLLPAADTAPQHPYHTIDFIDPIQWLEQEGSFYRLLDLIAPISDEPFNEEAQIAAAQQEQDTHELEENQVALPAIERPNKCHDEIPSKYGDACVDLALQADKLPSEDAPVPPGLEGLPFPCNDTPNVETVAEAEDRSDDDLAVQPTSFAAPVETHTISPNGAHSASTLLVHDASDITLIHKNNPAAVYASATPETATNPGLDVHRASPLIQDPEPEDADDISSDKDIPLREVLRRRVANKAQPAPSLPVRKPVRPRTRAQPSSDTAVPGMAAQALPPRPTRTRGRPRRTVYRKQSSDEEDEPARVCNESDDEYVPPQSNRPIRRPRGRPAHQNAEAGPSQPMRKRGRCPSAAKAHDDAGGAVERPSKRVRTTRSTSAYPKPRMHLTQTEPVLCPLECGFMLPANTLCAGMACHIREEHGEVVAPSEDIKPCPFPGGCVEKYKAQVQEAWRTKDIARHVVQSHIGIVSFHCPVEGCSYKSNRADVVGKHIKKARCHARAVAAGLGAA</sequence>
<name>A0A0C3RQU6_PHLG1</name>
<evidence type="ECO:0000256" key="1">
    <source>
        <dbReference type="SAM" id="MobiDB-lite"/>
    </source>
</evidence>